<dbReference type="CDD" id="cd06578">
    <property type="entry name" value="HemD"/>
    <property type="match status" value="1"/>
</dbReference>
<protein>
    <submittedName>
        <fullName evidence="2">Uroporphyrinogen-III synthase</fullName>
    </submittedName>
</protein>
<keyword evidence="3" id="KW-1185">Reference proteome</keyword>
<name>A0A162KSZ6_9BACL</name>
<sequence length="283" mass="31081">MAQNMKGKTVAIAASRKVDEMSKLVENMGGTPVHRPAQGTVFLDDEKLREGLLSWIQNPPQWVILTTGMGLEAIFNVAEDMGVAEKLLDILSKSSIAARGYKTVNALKKRQLSPIVRDDDGSSAGLIRSFQTHHLSGANIILQLHGESAPKLTKWLQEQGAIVTPLLPYRHVQPEEQHLEQLLNDIIQANVDAVTFTSAPQFHFLVEYAHKQDKMKELLKAFAGPVVAVAVGKVTAQVLLEEGVERVIAPEEERMGSMMVTLGRYFVSQVNNEIAASGEPNKL</sequence>
<organism evidence="2 3">
    <name type="scientific">Paenibacillus crassostreae</name>
    <dbReference type="NCBI Taxonomy" id="1763538"/>
    <lineage>
        <taxon>Bacteria</taxon>
        <taxon>Bacillati</taxon>
        <taxon>Bacillota</taxon>
        <taxon>Bacilli</taxon>
        <taxon>Bacillales</taxon>
        <taxon>Paenibacillaceae</taxon>
        <taxon>Paenibacillus</taxon>
    </lineage>
</organism>
<dbReference type="PANTHER" id="PTHR40082:SF1">
    <property type="entry name" value="BLR5956 PROTEIN"/>
    <property type="match status" value="1"/>
</dbReference>
<dbReference type="GO" id="GO:0006780">
    <property type="term" value="P:uroporphyrinogen III biosynthetic process"/>
    <property type="evidence" value="ECO:0007669"/>
    <property type="project" value="InterPro"/>
</dbReference>
<evidence type="ECO:0000313" key="3">
    <source>
        <dbReference type="Proteomes" id="UP000077134"/>
    </source>
</evidence>
<dbReference type="AlphaFoldDB" id="A0A162KSZ6"/>
<dbReference type="STRING" id="1763538.LPB68_13610"/>
<dbReference type="NCBIfam" id="NF004584">
    <property type="entry name" value="PRK05928.2-1"/>
    <property type="match status" value="1"/>
</dbReference>
<dbReference type="InterPro" id="IPR039793">
    <property type="entry name" value="UROS/Hem4"/>
</dbReference>
<dbReference type="Proteomes" id="UP000077134">
    <property type="component" value="Unassembled WGS sequence"/>
</dbReference>
<dbReference type="Gene3D" id="3.40.50.10090">
    <property type="match status" value="2"/>
</dbReference>
<dbReference type="PANTHER" id="PTHR40082">
    <property type="entry name" value="BLR5956 PROTEIN"/>
    <property type="match status" value="1"/>
</dbReference>
<evidence type="ECO:0000313" key="2">
    <source>
        <dbReference type="EMBL" id="OAB71765.1"/>
    </source>
</evidence>
<dbReference type="OrthoDB" id="9775656at2"/>
<accession>A0A162KSZ6</accession>
<dbReference type="RefSeq" id="WP_068660326.1">
    <property type="nucleotide sequence ID" value="NZ_CP017770.1"/>
</dbReference>
<feature type="domain" description="Tetrapyrrole biosynthesis uroporphyrinogen III synthase" evidence="1">
    <location>
        <begin position="19"/>
        <end position="258"/>
    </location>
</feature>
<dbReference type="InterPro" id="IPR036108">
    <property type="entry name" value="4pyrrol_syn_uPrphyn_synt_sf"/>
</dbReference>
<dbReference type="GO" id="GO:0004852">
    <property type="term" value="F:uroporphyrinogen-III synthase activity"/>
    <property type="evidence" value="ECO:0007669"/>
    <property type="project" value="InterPro"/>
</dbReference>
<reference evidence="2 3" key="1">
    <citation type="submission" date="2016-02" db="EMBL/GenBank/DDBJ databases">
        <title>Paenibacillus sp. LPB0068, isolated from Crassostrea gigas.</title>
        <authorList>
            <person name="Shin S.-K."/>
            <person name="Yi H."/>
        </authorList>
    </citation>
    <scope>NUCLEOTIDE SEQUENCE [LARGE SCALE GENOMIC DNA]</scope>
    <source>
        <strain evidence="2 3">LPB0068</strain>
    </source>
</reference>
<dbReference type="SUPFAM" id="SSF69618">
    <property type="entry name" value="HemD-like"/>
    <property type="match status" value="1"/>
</dbReference>
<gene>
    <name evidence="2" type="ORF">PNBC_17280</name>
</gene>
<dbReference type="Pfam" id="PF02602">
    <property type="entry name" value="HEM4"/>
    <property type="match status" value="1"/>
</dbReference>
<dbReference type="InterPro" id="IPR003754">
    <property type="entry name" value="4pyrrol_synth_uPrphyn_synth"/>
</dbReference>
<evidence type="ECO:0000259" key="1">
    <source>
        <dbReference type="Pfam" id="PF02602"/>
    </source>
</evidence>
<dbReference type="EMBL" id="LSFN01000036">
    <property type="protein sequence ID" value="OAB71765.1"/>
    <property type="molecule type" value="Genomic_DNA"/>
</dbReference>
<comment type="caution">
    <text evidence="2">The sequence shown here is derived from an EMBL/GenBank/DDBJ whole genome shotgun (WGS) entry which is preliminary data.</text>
</comment>
<dbReference type="KEGG" id="pcx:LPB68_13610"/>
<proteinExistence type="predicted"/>